<comment type="caution">
    <text evidence="2">The sequence shown here is derived from an EMBL/GenBank/DDBJ whole genome shotgun (WGS) entry which is preliminary data.</text>
</comment>
<dbReference type="KEGG" id="bbes:BESB_065250"/>
<dbReference type="VEuPathDB" id="ToxoDB:BESB_065250"/>
<dbReference type="OrthoDB" id="9990567at2759"/>
<keyword evidence="3" id="KW-1185">Reference proteome</keyword>
<dbReference type="InterPro" id="IPR027916">
    <property type="entry name" value="Kinase-like_dom_ROP"/>
</dbReference>
<dbReference type="Pfam" id="PF14531">
    <property type="entry name" value="Kinase-like"/>
    <property type="match status" value="1"/>
</dbReference>
<dbReference type="InterPro" id="IPR011009">
    <property type="entry name" value="Kinase-like_dom_sf"/>
</dbReference>
<dbReference type="Proteomes" id="UP000224006">
    <property type="component" value="Chromosome VI"/>
</dbReference>
<evidence type="ECO:0000313" key="3">
    <source>
        <dbReference type="Proteomes" id="UP000224006"/>
    </source>
</evidence>
<protein>
    <submittedName>
        <fullName evidence="2">Rhoptry kinase family protein (Incomplete catalytic triad)</fullName>
    </submittedName>
</protein>
<proteinExistence type="predicted"/>
<dbReference type="GeneID" id="40311452"/>
<evidence type="ECO:0000259" key="1">
    <source>
        <dbReference type="PROSITE" id="PS50011"/>
    </source>
</evidence>
<dbReference type="SUPFAM" id="SSF56112">
    <property type="entry name" value="Protein kinase-like (PK-like)"/>
    <property type="match status" value="1"/>
</dbReference>
<dbReference type="EMBL" id="NWUJ01000006">
    <property type="protein sequence ID" value="PFH34493.1"/>
    <property type="molecule type" value="Genomic_DNA"/>
</dbReference>
<accession>A0A2A9MFQ8</accession>
<dbReference type="InterPro" id="IPR000719">
    <property type="entry name" value="Prot_kinase_dom"/>
</dbReference>
<keyword evidence="2" id="KW-0418">Kinase</keyword>
<name>A0A2A9MFQ8_BESBE</name>
<reference evidence="2 3" key="1">
    <citation type="submission" date="2017-09" db="EMBL/GenBank/DDBJ databases">
        <title>Genome sequencing of Besnoitia besnoiti strain Bb-Ger1.</title>
        <authorList>
            <person name="Schares G."/>
            <person name="Venepally P."/>
            <person name="Lorenzi H.A."/>
        </authorList>
    </citation>
    <scope>NUCLEOTIDE SEQUENCE [LARGE SCALE GENOMIC DNA]</scope>
    <source>
        <strain evidence="2 3">Bb-Ger1</strain>
    </source>
</reference>
<dbReference type="AlphaFoldDB" id="A0A2A9MFQ8"/>
<dbReference type="RefSeq" id="XP_029218502.1">
    <property type="nucleotide sequence ID" value="XM_029364919.1"/>
</dbReference>
<dbReference type="GO" id="GO:0005524">
    <property type="term" value="F:ATP binding"/>
    <property type="evidence" value="ECO:0007669"/>
    <property type="project" value="InterPro"/>
</dbReference>
<feature type="domain" description="Protein kinase" evidence="1">
    <location>
        <begin position="1"/>
        <end position="90"/>
    </location>
</feature>
<keyword evidence="2" id="KW-0808">Transferase</keyword>
<dbReference type="Gene3D" id="1.10.510.10">
    <property type="entry name" value="Transferase(Phosphotransferase) domain 1"/>
    <property type="match status" value="1"/>
</dbReference>
<dbReference type="GO" id="GO:0004672">
    <property type="term" value="F:protein kinase activity"/>
    <property type="evidence" value="ECO:0007669"/>
    <property type="project" value="InterPro"/>
</dbReference>
<sequence>MVLLELTAEFVRVAVSFQEGHIVHRNLTARSLFVMSSGSVLLGDFGFSRTAGTTGPYLGTRRYKGPEVVENPVQPLVYHASVDAWHLEVV</sequence>
<dbReference type="PROSITE" id="PS50011">
    <property type="entry name" value="PROTEIN_KINASE_DOM"/>
    <property type="match status" value="1"/>
</dbReference>
<evidence type="ECO:0000313" key="2">
    <source>
        <dbReference type="EMBL" id="PFH34493.1"/>
    </source>
</evidence>
<organism evidence="2 3">
    <name type="scientific">Besnoitia besnoiti</name>
    <name type="common">Apicomplexan protozoan</name>
    <dbReference type="NCBI Taxonomy" id="94643"/>
    <lineage>
        <taxon>Eukaryota</taxon>
        <taxon>Sar</taxon>
        <taxon>Alveolata</taxon>
        <taxon>Apicomplexa</taxon>
        <taxon>Conoidasida</taxon>
        <taxon>Coccidia</taxon>
        <taxon>Eucoccidiorida</taxon>
        <taxon>Eimeriorina</taxon>
        <taxon>Sarcocystidae</taxon>
        <taxon>Besnoitia</taxon>
    </lineage>
</organism>
<gene>
    <name evidence="2" type="ORF">BESB_065250</name>
</gene>